<dbReference type="Proteomes" id="UP000831921">
    <property type="component" value="Chromosome"/>
</dbReference>
<sequence>MDYEAFFTEALDELKGEGRYRIFAELERRAGSYPRARRHGVDGPDEVTVWCSNDYLGMGQHPKVLDAIHDTLDRCGAGAGGTRNIAGTTHQHVCLERELADLHGKESALLFTSGYVSNWAALGTLGARIPNLVILSDAGNHASMIEGIRHSRAERQVFAHNDWRDLDRRLAALPKDQPKLVAFESVYSMDGDIAPIAEILDVCEAHGAMSYIDEVHAVGLYGQRGGGIAEREGLMDRITVIEGTLGKAFGVLGGYIAASAALCDFVRSFSSGFIFTTALPPALAAGAAASIRHLKESAVERQGQQDRVATVRARLKAVGIPVMDNDSHIIPVMVGNPMHCKQISDWLLEEYGIYVQPINYPTVPRGTERLRITPSPVHTAEDVDRLVEALSEIWSRCALSRVAVAA</sequence>
<dbReference type="InterPro" id="IPR015421">
    <property type="entry name" value="PyrdxlP-dep_Trfase_major"/>
</dbReference>
<evidence type="ECO:0000256" key="15">
    <source>
        <dbReference type="RuleBase" id="RU910713"/>
    </source>
</evidence>
<dbReference type="InterPro" id="IPR004839">
    <property type="entry name" value="Aminotransferase_I/II_large"/>
</dbReference>
<evidence type="ECO:0000256" key="8">
    <source>
        <dbReference type="ARBA" id="ARBA00023133"/>
    </source>
</evidence>
<evidence type="ECO:0000259" key="16">
    <source>
        <dbReference type="Pfam" id="PF00155"/>
    </source>
</evidence>
<keyword evidence="18" id="KW-1185">Reference proteome</keyword>
<accession>A0ABY5MTZ5</accession>
<dbReference type="InterPro" id="IPR015424">
    <property type="entry name" value="PyrdxlP-dep_Trfase"/>
</dbReference>
<evidence type="ECO:0000256" key="4">
    <source>
        <dbReference type="ARBA" id="ARBA00011738"/>
    </source>
</evidence>
<evidence type="ECO:0000256" key="14">
    <source>
        <dbReference type="RuleBase" id="RU003693"/>
    </source>
</evidence>
<evidence type="ECO:0000256" key="5">
    <source>
        <dbReference type="ARBA" id="ARBA00013257"/>
    </source>
</evidence>
<dbReference type="NCBIfam" id="TIGR01821">
    <property type="entry name" value="5aminolev_synth"/>
    <property type="match status" value="1"/>
</dbReference>
<comment type="pathway">
    <text evidence="2 15">Porphyrin-containing compound metabolism; protoporphyrin-IX biosynthesis; 5-aminolevulinate from glycine: step 1/1.</text>
</comment>
<dbReference type="RefSeq" id="WP_249503750.1">
    <property type="nucleotide sequence ID" value="NZ_CP097253.1"/>
</dbReference>
<name>A0ABY5MTZ5_9SPHN</name>
<keyword evidence="7 14" id="KW-0663">Pyridoxal phosphate</keyword>
<dbReference type="InterPro" id="IPR001917">
    <property type="entry name" value="Aminotrans_II_pyridoxalP_BS"/>
</dbReference>
<keyword evidence="8 15" id="KW-0350">Heme biosynthesis</keyword>
<evidence type="ECO:0000256" key="2">
    <source>
        <dbReference type="ARBA" id="ARBA00005029"/>
    </source>
</evidence>
<evidence type="ECO:0000256" key="9">
    <source>
        <dbReference type="ARBA" id="ARBA00023315"/>
    </source>
</evidence>
<reference evidence="17 18" key="1">
    <citation type="submission" date="2022-05" db="EMBL/GenBank/DDBJ databases">
        <title>S8-45 Sphingomonas ultraviolaceadurans.</title>
        <authorList>
            <person name="Liu Y."/>
        </authorList>
    </citation>
    <scope>NUCLEOTIDE SEQUENCE [LARGE SCALE GENOMIC DNA]</scope>
    <source>
        <strain evidence="17 18">S8-45</strain>
    </source>
</reference>
<dbReference type="GO" id="GO:0003870">
    <property type="term" value="F:5-aminolevulinate synthase activity"/>
    <property type="evidence" value="ECO:0007669"/>
    <property type="project" value="UniProtKB-EC"/>
</dbReference>
<feature type="domain" description="Aminotransferase class I/classII large" evidence="16">
    <location>
        <begin position="46"/>
        <end position="390"/>
    </location>
</feature>
<evidence type="ECO:0000256" key="12">
    <source>
        <dbReference type="ARBA" id="ARBA00032773"/>
    </source>
</evidence>
<protein>
    <recommendedName>
        <fullName evidence="5 15">5-aminolevulinate synthase</fullName>
        <ecNumber evidence="5 15">2.3.1.37</ecNumber>
    </recommendedName>
    <alternativeName>
        <fullName evidence="10 15">5-aminolevulinic acid synthase</fullName>
    </alternativeName>
    <alternativeName>
        <fullName evidence="11 15">Delta-ALA synthase</fullName>
    </alternativeName>
    <alternativeName>
        <fullName evidence="12 15">Delta-aminolevulinate synthase</fullName>
    </alternativeName>
</protein>
<comment type="similarity">
    <text evidence="3 14">Belongs to the class-II pyridoxal-phosphate-dependent aminotransferase family.</text>
</comment>
<dbReference type="InterPro" id="IPR050087">
    <property type="entry name" value="AON_synthase_class-II"/>
</dbReference>
<gene>
    <name evidence="17" type="primary">hemA</name>
    <name evidence="17" type="ORF">M1K48_13760</name>
</gene>
<evidence type="ECO:0000256" key="11">
    <source>
        <dbReference type="ARBA" id="ARBA00031945"/>
    </source>
</evidence>
<dbReference type="EMBL" id="CP097253">
    <property type="protein sequence ID" value="UUR07970.1"/>
    <property type="molecule type" value="Genomic_DNA"/>
</dbReference>
<evidence type="ECO:0000256" key="10">
    <source>
        <dbReference type="ARBA" id="ARBA00031691"/>
    </source>
</evidence>
<comment type="catalytic activity">
    <reaction evidence="13 15">
        <text>succinyl-CoA + glycine + H(+) = 5-aminolevulinate + CO2 + CoA</text>
        <dbReference type="Rhea" id="RHEA:12921"/>
        <dbReference type="ChEBI" id="CHEBI:15378"/>
        <dbReference type="ChEBI" id="CHEBI:16526"/>
        <dbReference type="ChEBI" id="CHEBI:57287"/>
        <dbReference type="ChEBI" id="CHEBI:57292"/>
        <dbReference type="ChEBI" id="CHEBI:57305"/>
        <dbReference type="ChEBI" id="CHEBI:356416"/>
        <dbReference type="EC" id="2.3.1.37"/>
    </reaction>
</comment>
<evidence type="ECO:0000256" key="13">
    <source>
        <dbReference type="ARBA" id="ARBA00047654"/>
    </source>
</evidence>
<evidence type="ECO:0000313" key="18">
    <source>
        <dbReference type="Proteomes" id="UP000831921"/>
    </source>
</evidence>
<evidence type="ECO:0000256" key="7">
    <source>
        <dbReference type="ARBA" id="ARBA00022898"/>
    </source>
</evidence>
<proteinExistence type="inferred from homology"/>
<dbReference type="SUPFAM" id="SSF53383">
    <property type="entry name" value="PLP-dependent transferases"/>
    <property type="match status" value="1"/>
</dbReference>
<dbReference type="PROSITE" id="PS00599">
    <property type="entry name" value="AA_TRANSFER_CLASS_2"/>
    <property type="match status" value="1"/>
</dbReference>
<comment type="subunit">
    <text evidence="4">Homodimer.</text>
</comment>
<dbReference type="InterPro" id="IPR015422">
    <property type="entry name" value="PyrdxlP-dep_Trfase_small"/>
</dbReference>
<comment type="cofactor">
    <cofactor evidence="1 14">
        <name>pyridoxal 5'-phosphate</name>
        <dbReference type="ChEBI" id="CHEBI:597326"/>
    </cofactor>
</comment>
<dbReference type="InterPro" id="IPR010961">
    <property type="entry name" value="4pyrrol_synth_NH2levulA_synth"/>
</dbReference>
<dbReference type="PANTHER" id="PTHR13693">
    <property type="entry name" value="CLASS II AMINOTRANSFERASE/8-AMINO-7-OXONONANOATE SYNTHASE"/>
    <property type="match status" value="1"/>
</dbReference>
<evidence type="ECO:0000256" key="1">
    <source>
        <dbReference type="ARBA" id="ARBA00001933"/>
    </source>
</evidence>
<keyword evidence="6 15" id="KW-0808">Transferase</keyword>
<evidence type="ECO:0000256" key="6">
    <source>
        <dbReference type="ARBA" id="ARBA00022679"/>
    </source>
</evidence>
<dbReference type="PANTHER" id="PTHR13693:SF102">
    <property type="entry name" value="2-AMINO-3-KETOBUTYRATE COENZYME A LIGASE, MITOCHONDRIAL"/>
    <property type="match status" value="1"/>
</dbReference>
<evidence type="ECO:0000313" key="17">
    <source>
        <dbReference type="EMBL" id="UUR07970.1"/>
    </source>
</evidence>
<dbReference type="CDD" id="cd06454">
    <property type="entry name" value="KBL_like"/>
    <property type="match status" value="1"/>
</dbReference>
<dbReference type="Gene3D" id="3.40.640.10">
    <property type="entry name" value="Type I PLP-dependent aspartate aminotransferase-like (Major domain)"/>
    <property type="match status" value="1"/>
</dbReference>
<evidence type="ECO:0000256" key="3">
    <source>
        <dbReference type="ARBA" id="ARBA00008392"/>
    </source>
</evidence>
<organism evidence="17 18">
    <name type="scientific">Sphingomonas glaciei</name>
    <dbReference type="NCBI Taxonomy" id="2938948"/>
    <lineage>
        <taxon>Bacteria</taxon>
        <taxon>Pseudomonadati</taxon>
        <taxon>Pseudomonadota</taxon>
        <taxon>Alphaproteobacteria</taxon>
        <taxon>Sphingomonadales</taxon>
        <taxon>Sphingomonadaceae</taxon>
        <taxon>Sphingomonas</taxon>
    </lineage>
</organism>
<dbReference type="EC" id="2.3.1.37" evidence="5 15"/>
<dbReference type="Gene3D" id="3.90.1150.10">
    <property type="entry name" value="Aspartate Aminotransferase, domain 1"/>
    <property type="match status" value="1"/>
</dbReference>
<dbReference type="Pfam" id="PF00155">
    <property type="entry name" value="Aminotran_1_2"/>
    <property type="match status" value="1"/>
</dbReference>
<keyword evidence="9 15" id="KW-0012">Acyltransferase</keyword>